<dbReference type="GO" id="GO:0006355">
    <property type="term" value="P:regulation of DNA-templated transcription"/>
    <property type="evidence" value="ECO:0007669"/>
    <property type="project" value="InterPro"/>
</dbReference>
<protein>
    <recommendedName>
        <fullName evidence="2">Transcriptional coactivator p15 (PC4) C-terminal domain-containing protein</fullName>
    </recommendedName>
</protein>
<dbReference type="EMBL" id="BGPR01000949">
    <property type="protein sequence ID" value="GBM40981.1"/>
    <property type="molecule type" value="Genomic_DNA"/>
</dbReference>
<evidence type="ECO:0000256" key="1">
    <source>
        <dbReference type="SAM" id="Phobius"/>
    </source>
</evidence>
<dbReference type="InterPro" id="IPR003173">
    <property type="entry name" value="PC4_C"/>
</dbReference>
<dbReference type="Proteomes" id="UP000499080">
    <property type="component" value="Unassembled WGS sequence"/>
</dbReference>
<dbReference type="AlphaFoldDB" id="A0A4Y2FIA4"/>
<gene>
    <name evidence="3" type="ORF">AVEN_250305_1</name>
</gene>
<dbReference type="Gene3D" id="2.30.31.10">
    <property type="entry name" value="Transcriptional Coactivator Pc4, Chain A"/>
    <property type="match status" value="1"/>
</dbReference>
<dbReference type="GO" id="GO:0003677">
    <property type="term" value="F:DNA binding"/>
    <property type="evidence" value="ECO:0007669"/>
    <property type="project" value="InterPro"/>
</dbReference>
<evidence type="ECO:0000313" key="4">
    <source>
        <dbReference type="Proteomes" id="UP000499080"/>
    </source>
</evidence>
<accession>A0A4Y2FIA4</accession>
<feature type="transmembrane region" description="Helical" evidence="1">
    <location>
        <begin position="274"/>
        <end position="292"/>
    </location>
</feature>
<dbReference type="InterPro" id="IPR009044">
    <property type="entry name" value="ssDNA-bd_transcriptional_reg"/>
</dbReference>
<dbReference type="OrthoDB" id="6414117at2759"/>
<dbReference type="Pfam" id="PF02229">
    <property type="entry name" value="PC4"/>
    <property type="match status" value="1"/>
</dbReference>
<evidence type="ECO:0000313" key="3">
    <source>
        <dbReference type="EMBL" id="GBM40981.1"/>
    </source>
</evidence>
<keyword evidence="1" id="KW-0472">Membrane</keyword>
<keyword evidence="1" id="KW-1133">Transmembrane helix</keyword>
<dbReference type="SUPFAM" id="SSF54447">
    <property type="entry name" value="ssDNA-binding transcriptional regulator domain"/>
    <property type="match status" value="1"/>
</dbReference>
<keyword evidence="1" id="KW-0812">Transmembrane</keyword>
<evidence type="ECO:0000259" key="2">
    <source>
        <dbReference type="Pfam" id="PF02229"/>
    </source>
</evidence>
<sequence length="309" mass="34637">MKRASPARSTAPDEKKVKFAPLVVPEKVPCTDVAPVIIAETKKTFTLKCLSPHHYHLRDGNFVVVSDFAGVVRVHFRKYTVNTTGEYTPSKKGITVTSFIWQNLCKFFEPDDFGDELSSLPKITVLHDSLLLSCIVEEVTDTAYVTMQRYFVKRDMSRDFAPGVCVISLAEWECLKSVQEDESKSVYSVLFGKTFRAKVLGEIKRQNPPSVNDDSLTPSDAEMVLTTSLVEVLKSYVEEGIQKILDCDGCNRNLGNQLGYDCIYMSFDLRIKGMVNLVFVILILMNLPAILLNKILEFVTTLVGTLLIS</sequence>
<reference evidence="3 4" key="1">
    <citation type="journal article" date="2019" name="Sci. Rep.">
        <title>Orb-weaving spider Araneus ventricosus genome elucidates the spidroin gene catalogue.</title>
        <authorList>
            <person name="Kono N."/>
            <person name="Nakamura H."/>
            <person name="Ohtoshi R."/>
            <person name="Moran D.A.P."/>
            <person name="Shinohara A."/>
            <person name="Yoshida Y."/>
            <person name="Fujiwara M."/>
            <person name="Mori M."/>
            <person name="Tomita M."/>
            <person name="Arakawa K."/>
        </authorList>
    </citation>
    <scope>NUCLEOTIDE SEQUENCE [LARGE SCALE GENOMIC DNA]</scope>
</reference>
<proteinExistence type="predicted"/>
<feature type="domain" description="Transcriptional coactivator p15 (PC4) C-terminal" evidence="2">
    <location>
        <begin position="62"/>
        <end position="106"/>
    </location>
</feature>
<keyword evidence="4" id="KW-1185">Reference proteome</keyword>
<name>A0A4Y2FIA4_ARAVE</name>
<comment type="caution">
    <text evidence="3">The sequence shown here is derived from an EMBL/GenBank/DDBJ whole genome shotgun (WGS) entry which is preliminary data.</text>
</comment>
<organism evidence="3 4">
    <name type="scientific">Araneus ventricosus</name>
    <name type="common">Orbweaver spider</name>
    <name type="synonym">Epeira ventricosa</name>
    <dbReference type="NCBI Taxonomy" id="182803"/>
    <lineage>
        <taxon>Eukaryota</taxon>
        <taxon>Metazoa</taxon>
        <taxon>Ecdysozoa</taxon>
        <taxon>Arthropoda</taxon>
        <taxon>Chelicerata</taxon>
        <taxon>Arachnida</taxon>
        <taxon>Araneae</taxon>
        <taxon>Araneomorphae</taxon>
        <taxon>Entelegynae</taxon>
        <taxon>Araneoidea</taxon>
        <taxon>Araneidae</taxon>
        <taxon>Araneus</taxon>
    </lineage>
</organism>